<evidence type="ECO:0000256" key="1">
    <source>
        <dbReference type="ARBA" id="ARBA00004571"/>
    </source>
</evidence>
<dbReference type="Pfam" id="PF13954">
    <property type="entry name" value="PapC_N"/>
    <property type="match status" value="1"/>
</dbReference>
<dbReference type="EMBL" id="JASFAG010000004">
    <property type="protein sequence ID" value="MDX9678843.1"/>
    <property type="molecule type" value="Genomic_DNA"/>
</dbReference>
<keyword evidence="6" id="KW-0472">Membrane</keyword>
<gene>
    <name evidence="9" type="ORF">QMK45_23365</name>
</gene>
<keyword evidence="3" id="KW-0813">Transport</keyword>
<dbReference type="InterPro" id="IPR025885">
    <property type="entry name" value="PapC_N"/>
</dbReference>
<comment type="subcellular location">
    <subcellularLocation>
        <location evidence="1">Cell outer membrane</location>
        <topology evidence="1">Multi-pass membrane protein</topology>
    </subcellularLocation>
</comment>
<evidence type="ECO:0000259" key="8">
    <source>
        <dbReference type="Pfam" id="PF13954"/>
    </source>
</evidence>
<dbReference type="RefSeq" id="WP_320337316.1">
    <property type="nucleotide sequence ID" value="NZ_JASFAG010000004.1"/>
</dbReference>
<dbReference type="Proteomes" id="UP001287024">
    <property type="component" value="Unassembled WGS sequence"/>
</dbReference>
<reference evidence="9 10" key="1">
    <citation type="submission" date="2023-05" db="EMBL/GenBank/DDBJ databases">
        <title>Siderophore-mediated competition between Bacillus subtilis and Pseudomonas marginalis.</title>
        <authorList>
            <person name="Lyng M."/>
            <person name="Joergensen J.P.B."/>
            <person name="Schostag M.D."/>
            <person name="Jarmusch S.A."/>
            <person name="Aguilar D.K.C."/>
            <person name="Andrade C.N.L."/>
            <person name="Kovacs A.T."/>
        </authorList>
    </citation>
    <scope>NUCLEOTIDE SEQUENCE [LARGE SCALE GENOMIC DNA]</scope>
    <source>
        <strain evidence="9 10">P8_72</strain>
    </source>
</reference>
<dbReference type="PANTHER" id="PTHR30451:SF10">
    <property type="entry name" value="OUTER MEMBRANE USHER PROTEIN YFCU-RELATED"/>
    <property type="match status" value="1"/>
</dbReference>
<evidence type="ECO:0000256" key="6">
    <source>
        <dbReference type="ARBA" id="ARBA00023136"/>
    </source>
</evidence>
<dbReference type="InterPro" id="IPR000015">
    <property type="entry name" value="Fimb_usher"/>
</dbReference>
<dbReference type="Gene3D" id="3.10.20.410">
    <property type="match status" value="1"/>
</dbReference>
<evidence type="ECO:0000256" key="4">
    <source>
        <dbReference type="ARBA" id="ARBA00022692"/>
    </source>
</evidence>
<evidence type="ECO:0000313" key="9">
    <source>
        <dbReference type="EMBL" id="MDX9678843.1"/>
    </source>
</evidence>
<feature type="domain" description="PapC N-terminal" evidence="8">
    <location>
        <begin position="2"/>
        <end position="121"/>
    </location>
</feature>
<protein>
    <submittedName>
        <fullName evidence="9">FimD/PapC N-terminal domain-containing protein</fullName>
    </submittedName>
</protein>
<evidence type="ECO:0000256" key="2">
    <source>
        <dbReference type="ARBA" id="ARBA00008064"/>
    </source>
</evidence>
<dbReference type="InterPro" id="IPR037224">
    <property type="entry name" value="PapC_N_sf"/>
</dbReference>
<keyword evidence="7" id="KW-0998">Cell outer membrane</keyword>
<comment type="similarity">
    <text evidence="2">Belongs to the fimbrial export usher family.</text>
</comment>
<organism evidence="9 10">
    <name type="scientific">Pseudomonas zeae</name>
    <dbReference type="NCBI Taxonomy" id="2745510"/>
    <lineage>
        <taxon>Bacteria</taxon>
        <taxon>Pseudomonadati</taxon>
        <taxon>Pseudomonadota</taxon>
        <taxon>Gammaproteobacteria</taxon>
        <taxon>Pseudomonadales</taxon>
        <taxon>Pseudomonadaceae</taxon>
        <taxon>Pseudomonas</taxon>
    </lineage>
</organism>
<keyword evidence="4" id="KW-0812">Transmembrane</keyword>
<name>A0ABU5BQ66_9PSED</name>
<proteinExistence type="inferred from homology"/>
<sequence length="145" mass="16189">MEFNSEFLNIDKNDDISLGQFAHAQYTVPGRYLLDITVNQRYFGSRSIEFKSGANPQESYACLPEDLVATFGLKPALLKSLPRLAEGQCVDLRGIEKCPRSGYMKNLRRLSISLPQAPFEYGRSQLQIRLPPGATGSTARCLITE</sequence>
<accession>A0ABU5BQ66</accession>
<evidence type="ECO:0000256" key="5">
    <source>
        <dbReference type="ARBA" id="ARBA00022729"/>
    </source>
</evidence>
<comment type="caution">
    <text evidence="9">The sequence shown here is derived from an EMBL/GenBank/DDBJ whole genome shotgun (WGS) entry which is preliminary data.</text>
</comment>
<dbReference type="PANTHER" id="PTHR30451">
    <property type="entry name" value="OUTER MEMBRANE USHER PROTEIN"/>
    <property type="match status" value="1"/>
</dbReference>
<evidence type="ECO:0000256" key="7">
    <source>
        <dbReference type="ARBA" id="ARBA00023237"/>
    </source>
</evidence>
<keyword evidence="10" id="KW-1185">Reference proteome</keyword>
<keyword evidence="5" id="KW-0732">Signal</keyword>
<dbReference type="SUPFAM" id="SSF141729">
    <property type="entry name" value="FimD N-terminal domain-like"/>
    <property type="match status" value="1"/>
</dbReference>
<evidence type="ECO:0000313" key="10">
    <source>
        <dbReference type="Proteomes" id="UP001287024"/>
    </source>
</evidence>
<evidence type="ECO:0000256" key="3">
    <source>
        <dbReference type="ARBA" id="ARBA00022448"/>
    </source>
</evidence>